<dbReference type="InterPro" id="IPR027417">
    <property type="entry name" value="P-loop_NTPase"/>
</dbReference>
<dbReference type="InterPro" id="IPR003593">
    <property type="entry name" value="AAA+_ATPase"/>
</dbReference>
<protein>
    <submittedName>
        <fullName evidence="9">Peptide/nickel transport system ATP-binding protein</fullName>
    </submittedName>
</protein>
<dbReference type="PROSITE" id="PS50893">
    <property type="entry name" value="ABC_TRANSPORTER_2"/>
    <property type="match status" value="1"/>
</dbReference>
<dbReference type="PANTHER" id="PTHR43297:SF2">
    <property type="entry name" value="DIPEPTIDE TRANSPORT ATP-BINDING PROTEIN DPPD"/>
    <property type="match status" value="1"/>
</dbReference>
<dbReference type="PROSITE" id="PS00211">
    <property type="entry name" value="ABC_TRANSPORTER_1"/>
    <property type="match status" value="1"/>
</dbReference>
<keyword evidence="3" id="KW-0813">Transport</keyword>
<dbReference type="Pfam" id="PF08352">
    <property type="entry name" value="oligo_HPY"/>
    <property type="match status" value="1"/>
</dbReference>
<comment type="similarity">
    <text evidence="2">Belongs to the ABC transporter superfamily.</text>
</comment>
<dbReference type="InterPro" id="IPR013563">
    <property type="entry name" value="Oligopep_ABC_C"/>
</dbReference>
<dbReference type="EMBL" id="FOIT01000003">
    <property type="protein sequence ID" value="SEW02530.1"/>
    <property type="molecule type" value="Genomic_DNA"/>
</dbReference>
<accession>A0A662Z4L2</accession>
<dbReference type="AlphaFoldDB" id="A0A662Z4L2"/>
<reference evidence="9 10" key="1">
    <citation type="submission" date="2016-10" db="EMBL/GenBank/DDBJ databases">
        <authorList>
            <person name="Varghese N."/>
            <person name="Submissions S."/>
        </authorList>
    </citation>
    <scope>NUCLEOTIDE SEQUENCE [LARGE SCALE GENOMIC DNA]</scope>
    <source>
        <strain evidence="9 10">IBRC-M10081</strain>
    </source>
</reference>
<dbReference type="InterPro" id="IPR017871">
    <property type="entry name" value="ABC_transporter-like_CS"/>
</dbReference>
<evidence type="ECO:0000256" key="1">
    <source>
        <dbReference type="ARBA" id="ARBA00004202"/>
    </source>
</evidence>
<keyword evidence="7" id="KW-0472">Membrane</keyword>
<dbReference type="GO" id="GO:0015833">
    <property type="term" value="P:peptide transport"/>
    <property type="evidence" value="ECO:0007669"/>
    <property type="project" value="InterPro"/>
</dbReference>
<gene>
    <name evidence="9" type="ORF">SAMN05192557_1304</name>
</gene>
<evidence type="ECO:0000256" key="7">
    <source>
        <dbReference type="ARBA" id="ARBA00023136"/>
    </source>
</evidence>
<dbReference type="RefSeq" id="WP_091474999.1">
    <property type="nucleotide sequence ID" value="NZ_FOIT01000003.1"/>
</dbReference>
<dbReference type="Pfam" id="PF00005">
    <property type="entry name" value="ABC_tran"/>
    <property type="match status" value="1"/>
</dbReference>
<dbReference type="Gene3D" id="3.40.50.300">
    <property type="entry name" value="P-loop containing nucleotide triphosphate hydrolases"/>
    <property type="match status" value="1"/>
</dbReference>
<dbReference type="CDD" id="cd03257">
    <property type="entry name" value="ABC_NikE_OppD_transporters"/>
    <property type="match status" value="1"/>
</dbReference>
<dbReference type="PANTHER" id="PTHR43297">
    <property type="entry name" value="OLIGOPEPTIDE TRANSPORT ATP-BINDING PROTEIN APPD"/>
    <property type="match status" value="1"/>
</dbReference>
<evidence type="ECO:0000256" key="2">
    <source>
        <dbReference type="ARBA" id="ARBA00005417"/>
    </source>
</evidence>
<evidence type="ECO:0000313" key="9">
    <source>
        <dbReference type="EMBL" id="SEW02530.1"/>
    </source>
</evidence>
<name>A0A662Z4L2_9STAP</name>
<dbReference type="InterPro" id="IPR003439">
    <property type="entry name" value="ABC_transporter-like_ATP-bd"/>
</dbReference>
<dbReference type="GO" id="GO:0016887">
    <property type="term" value="F:ATP hydrolysis activity"/>
    <property type="evidence" value="ECO:0007669"/>
    <property type="project" value="InterPro"/>
</dbReference>
<comment type="subcellular location">
    <subcellularLocation>
        <location evidence="1">Cell membrane</location>
        <topology evidence="1">Peripheral membrane protein</topology>
    </subcellularLocation>
</comment>
<organism evidence="9 10">
    <name type="scientific">Aliicoccus persicus</name>
    <dbReference type="NCBI Taxonomy" id="930138"/>
    <lineage>
        <taxon>Bacteria</taxon>
        <taxon>Bacillati</taxon>
        <taxon>Bacillota</taxon>
        <taxon>Bacilli</taxon>
        <taxon>Bacillales</taxon>
        <taxon>Staphylococcaceae</taxon>
        <taxon>Aliicoccus</taxon>
    </lineage>
</organism>
<dbReference type="GO" id="GO:0005886">
    <property type="term" value="C:plasma membrane"/>
    <property type="evidence" value="ECO:0007669"/>
    <property type="project" value="UniProtKB-SubCell"/>
</dbReference>
<keyword evidence="4" id="KW-1003">Cell membrane</keyword>
<feature type="domain" description="ABC transporter" evidence="8">
    <location>
        <begin position="6"/>
        <end position="254"/>
    </location>
</feature>
<evidence type="ECO:0000256" key="5">
    <source>
        <dbReference type="ARBA" id="ARBA00022741"/>
    </source>
</evidence>
<evidence type="ECO:0000256" key="3">
    <source>
        <dbReference type="ARBA" id="ARBA00022448"/>
    </source>
</evidence>
<dbReference type="SUPFAM" id="SSF52540">
    <property type="entry name" value="P-loop containing nucleoside triphosphate hydrolases"/>
    <property type="match status" value="1"/>
</dbReference>
<dbReference type="SMART" id="SM00382">
    <property type="entry name" value="AAA"/>
    <property type="match status" value="1"/>
</dbReference>
<evidence type="ECO:0000259" key="8">
    <source>
        <dbReference type="PROSITE" id="PS50893"/>
    </source>
</evidence>
<dbReference type="NCBIfam" id="TIGR01727">
    <property type="entry name" value="oligo_HPY"/>
    <property type="match status" value="1"/>
</dbReference>
<sequence length="352" mass="39035">MAENLLEVNNLTTSFKIGGTYFAAVDDVSLTIKPNEVLALVGESGSGKSATAFSIMGLHTKARIEGEVNFLGKDLTKFGPNQFNKIRGGEIAMIFQDPMTALNPLMRIKAQIVETLTIHGKKSKNENEKYAVELLERVGIARAEQVAEAYPHELSGGMRQRVVIAIAIANRPKLLIADEPTTALDVTIQAQILDLIRELQEDLGSGVLLITHDLGVVAEMADRVAVMYAGEIVELAPVREIFKNPKHPYTRSLLTSIPSEEQMGGKLHVIQGVVPALHKLDRTICRFSPRIPWIDASEHEENPELREVEEGHWVRCTCYKNFYLKETNAEDLAELENQELERDAVGGNEDEQ</sequence>
<dbReference type="InterPro" id="IPR050388">
    <property type="entry name" value="ABC_Ni/Peptide_Import"/>
</dbReference>
<evidence type="ECO:0000256" key="4">
    <source>
        <dbReference type="ARBA" id="ARBA00022475"/>
    </source>
</evidence>
<keyword evidence="10" id="KW-1185">Reference proteome</keyword>
<evidence type="ECO:0000313" key="10">
    <source>
        <dbReference type="Proteomes" id="UP000243605"/>
    </source>
</evidence>
<dbReference type="GO" id="GO:0005524">
    <property type="term" value="F:ATP binding"/>
    <property type="evidence" value="ECO:0007669"/>
    <property type="project" value="UniProtKB-KW"/>
</dbReference>
<evidence type="ECO:0000256" key="6">
    <source>
        <dbReference type="ARBA" id="ARBA00022840"/>
    </source>
</evidence>
<dbReference type="Proteomes" id="UP000243605">
    <property type="component" value="Unassembled WGS sequence"/>
</dbReference>
<proteinExistence type="inferred from homology"/>
<dbReference type="OrthoDB" id="9802264at2"/>
<dbReference type="FunFam" id="3.40.50.300:FF:000016">
    <property type="entry name" value="Oligopeptide ABC transporter ATP-binding component"/>
    <property type="match status" value="1"/>
</dbReference>
<keyword evidence="6 9" id="KW-0067">ATP-binding</keyword>
<keyword evidence="5" id="KW-0547">Nucleotide-binding</keyword>